<evidence type="ECO:0000313" key="4">
    <source>
        <dbReference type="Proteomes" id="UP000582231"/>
    </source>
</evidence>
<sequence length="186" mass="18349">MSKYRMRAAALLAAGAVAGGASATALAANADDTTGSTGSSSTQGADPGRPGPGGPGGHGPGLDAAALAKALGVSEDDLKDAFDAVRDQLGPGDAARPADGERPAPPTDAERAEREAALAKALAEELGLDEAKVSAALDDVRAAHDAERRQDLSDRLDQAVSDGTLTAGDKASVLEAYDAGVLGGPH</sequence>
<evidence type="ECO:0000313" key="3">
    <source>
        <dbReference type="EMBL" id="NYD30489.1"/>
    </source>
</evidence>
<name>A0A852RIU6_9ACTN</name>
<feature type="chain" id="PRO_5038831872" evidence="2">
    <location>
        <begin position="28"/>
        <end position="186"/>
    </location>
</feature>
<dbReference type="RefSeq" id="WP_179726729.1">
    <property type="nucleotide sequence ID" value="NZ_BAABEF010000001.1"/>
</dbReference>
<evidence type="ECO:0000256" key="2">
    <source>
        <dbReference type="SAM" id="SignalP"/>
    </source>
</evidence>
<proteinExistence type="predicted"/>
<evidence type="ECO:0000256" key="1">
    <source>
        <dbReference type="SAM" id="MobiDB-lite"/>
    </source>
</evidence>
<reference evidence="3 4" key="1">
    <citation type="submission" date="2020-07" db="EMBL/GenBank/DDBJ databases">
        <title>Sequencing the genomes of 1000 actinobacteria strains.</title>
        <authorList>
            <person name="Klenk H.-P."/>
        </authorList>
    </citation>
    <scope>NUCLEOTIDE SEQUENCE [LARGE SCALE GENOMIC DNA]</scope>
    <source>
        <strain evidence="3 4">DSM 19082</strain>
    </source>
</reference>
<feature type="region of interest" description="Disordered" evidence="1">
    <location>
        <begin position="82"/>
        <end position="113"/>
    </location>
</feature>
<dbReference type="EMBL" id="JACCBF010000001">
    <property type="protein sequence ID" value="NYD30489.1"/>
    <property type="molecule type" value="Genomic_DNA"/>
</dbReference>
<feature type="compositionally biased region" description="Low complexity" evidence="1">
    <location>
        <begin position="30"/>
        <end position="48"/>
    </location>
</feature>
<feature type="compositionally biased region" description="Basic and acidic residues" evidence="1">
    <location>
        <begin position="96"/>
        <end position="113"/>
    </location>
</feature>
<keyword evidence="4" id="KW-1185">Reference proteome</keyword>
<organism evidence="3 4">
    <name type="scientific">Nocardioides kongjuensis</name>
    <dbReference type="NCBI Taxonomy" id="349522"/>
    <lineage>
        <taxon>Bacteria</taxon>
        <taxon>Bacillati</taxon>
        <taxon>Actinomycetota</taxon>
        <taxon>Actinomycetes</taxon>
        <taxon>Propionibacteriales</taxon>
        <taxon>Nocardioidaceae</taxon>
        <taxon>Nocardioides</taxon>
    </lineage>
</organism>
<dbReference type="AlphaFoldDB" id="A0A852RIU6"/>
<dbReference type="Proteomes" id="UP000582231">
    <property type="component" value="Unassembled WGS sequence"/>
</dbReference>
<gene>
    <name evidence="3" type="ORF">BJ958_002035</name>
</gene>
<feature type="signal peptide" evidence="2">
    <location>
        <begin position="1"/>
        <end position="27"/>
    </location>
</feature>
<accession>A0A852RIU6</accession>
<keyword evidence="2" id="KW-0732">Signal</keyword>
<protein>
    <submittedName>
        <fullName evidence="3">Spy/CpxP family protein refolding chaperone</fullName>
    </submittedName>
</protein>
<comment type="caution">
    <text evidence="3">The sequence shown here is derived from an EMBL/GenBank/DDBJ whole genome shotgun (WGS) entry which is preliminary data.</text>
</comment>
<feature type="region of interest" description="Disordered" evidence="1">
    <location>
        <begin position="30"/>
        <end position="63"/>
    </location>
</feature>